<proteinExistence type="inferred from homology"/>
<evidence type="ECO:0000256" key="4">
    <source>
        <dbReference type="ARBA" id="ARBA00019377"/>
    </source>
</evidence>
<evidence type="ECO:0000313" key="9">
    <source>
        <dbReference type="EMBL" id="GAQ25966.1"/>
    </source>
</evidence>
<evidence type="ECO:0000256" key="5">
    <source>
        <dbReference type="ARBA" id="ARBA00022884"/>
    </source>
</evidence>
<reference evidence="9" key="1">
    <citation type="journal article" date="2016" name="Genome Announc.">
        <title>Draft Genome Sequence of the Syntrophic Lactate-Degrading Bacterium Tepidanaerobacter syntrophicus JLT.</title>
        <authorList>
            <person name="Matsuura N."/>
            <person name="Ohashi A."/>
            <person name="Tourlousse D.M."/>
            <person name="Sekiguchi Y."/>
        </authorList>
    </citation>
    <scope>NUCLEOTIDE SEQUENCE [LARGE SCALE GENOMIC DNA]</scope>
    <source>
        <strain evidence="9">JL</strain>
    </source>
</reference>
<keyword evidence="10" id="KW-1185">Reference proteome</keyword>
<gene>
    <name evidence="9" type="ORF">TSYNT_9219</name>
</gene>
<dbReference type="InterPro" id="IPR015111">
    <property type="entry name" value="Regulatory_HutP"/>
</dbReference>
<dbReference type="Pfam" id="PF09021">
    <property type="entry name" value="HutP"/>
    <property type="match status" value="1"/>
</dbReference>
<dbReference type="Gene3D" id="3.40.1510.10">
    <property type="entry name" value="Hut operon regulatory protein HutP"/>
    <property type="match status" value="1"/>
</dbReference>
<dbReference type="OrthoDB" id="1629373at2"/>
<keyword evidence="7" id="KW-0010">Activator</keyword>
<dbReference type="RefSeq" id="WP_083497740.1">
    <property type="nucleotide sequence ID" value="NZ_BSDN01000005.1"/>
</dbReference>
<keyword evidence="5" id="KW-0694">RNA-binding</keyword>
<dbReference type="CDD" id="cd11640">
    <property type="entry name" value="HutP"/>
    <property type="match status" value="1"/>
</dbReference>
<evidence type="ECO:0000256" key="2">
    <source>
        <dbReference type="ARBA" id="ARBA00009992"/>
    </source>
</evidence>
<comment type="similarity">
    <text evidence="2">Belongs to the HutP family.</text>
</comment>
<keyword evidence="6" id="KW-0805">Transcription regulation</keyword>
<dbReference type="SUPFAM" id="SSF111064">
    <property type="entry name" value="Hut operon positive regulatory protein HutP"/>
    <property type="match status" value="1"/>
</dbReference>
<evidence type="ECO:0000256" key="3">
    <source>
        <dbReference type="ARBA" id="ARBA00011643"/>
    </source>
</evidence>
<evidence type="ECO:0000256" key="7">
    <source>
        <dbReference type="ARBA" id="ARBA00023159"/>
    </source>
</evidence>
<sequence>MESTDVAKIAIKMAISTRAEEAELKKTFRDMNVKVCAVDFGGNLIDSIEKIIERSLVAAKREGVIKENVHVLEGALIGATREALSQVLQKAVGFNVGGKIGIARYGEHISVAMFFAIGFLSFNEVVIGLGHRTLPRSEGEI</sequence>
<comment type="function">
    <text evidence="1">Antiterminator that binds to cis-acting regulatory sequences on the mRNA in the presence of histidine, thereby suppressing transcription termination and activating the hut operon for histidine utilization.</text>
</comment>
<protein>
    <recommendedName>
        <fullName evidence="4">Hut operon positive regulatory protein</fullName>
    </recommendedName>
</protein>
<comment type="subunit">
    <text evidence="3">Homohexamer.</text>
</comment>
<organism evidence="9">
    <name type="scientific">Tepidanaerobacter syntrophicus</name>
    <dbReference type="NCBI Taxonomy" id="224999"/>
    <lineage>
        <taxon>Bacteria</taxon>
        <taxon>Bacillati</taxon>
        <taxon>Bacillota</taxon>
        <taxon>Clostridia</taxon>
        <taxon>Thermosediminibacterales</taxon>
        <taxon>Tepidanaerobacteraceae</taxon>
        <taxon>Tepidanaerobacter</taxon>
    </lineage>
</organism>
<keyword evidence="8" id="KW-0804">Transcription</keyword>
<accession>A0A0U9HGR3</accession>
<evidence type="ECO:0000313" key="10">
    <source>
        <dbReference type="Proteomes" id="UP000062160"/>
    </source>
</evidence>
<dbReference type="Proteomes" id="UP000062160">
    <property type="component" value="Unassembled WGS sequence"/>
</dbReference>
<dbReference type="InterPro" id="IPR036482">
    <property type="entry name" value="Regulatory_HutP_sf"/>
</dbReference>
<dbReference type="STRING" id="224999.GCA_001485475_02004"/>
<evidence type="ECO:0000256" key="8">
    <source>
        <dbReference type="ARBA" id="ARBA00023163"/>
    </source>
</evidence>
<dbReference type="GO" id="GO:0003723">
    <property type="term" value="F:RNA binding"/>
    <property type="evidence" value="ECO:0007669"/>
    <property type="project" value="UniProtKB-KW"/>
</dbReference>
<name>A0A0U9HGR3_9FIRM</name>
<dbReference type="AlphaFoldDB" id="A0A0U9HGR3"/>
<dbReference type="EMBL" id="DF977003">
    <property type="protein sequence ID" value="GAQ25966.1"/>
    <property type="molecule type" value="Genomic_DNA"/>
</dbReference>
<evidence type="ECO:0000256" key="1">
    <source>
        <dbReference type="ARBA" id="ARBA00002945"/>
    </source>
</evidence>
<evidence type="ECO:0000256" key="6">
    <source>
        <dbReference type="ARBA" id="ARBA00023015"/>
    </source>
</evidence>